<proteinExistence type="predicted"/>
<organism evidence="1 2">
    <name type="scientific">Marinobacter similis</name>
    <dbReference type="NCBI Taxonomy" id="1420916"/>
    <lineage>
        <taxon>Bacteria</taxon>
        <taxon>Pseudomonadati</taxon>
        <taxon>Pseudomonadota</taxon>
        <taxon>Gammaproteobacteria</taxon>
        <taxon>Pseudomonadales</taxon>
        <taxon>Marinobacteraceae</taxon>
        <taxon>Marinobacter</taxon>
    </lineage>
</organism>
<dbReference type="Proteomes" id="UP000061489">
    <property type="component" value="Chromosome"/>
</dbReference>
<evidence type="ECO:0000313" key="2">
    <source>
        <dbReference type="Proteomes" id="UP000061489"/>
    </source>
</evidence>
<dbReference type="HOGENOM" id="CLU_1407310_0_0_6"/>
<sequence length="193" mass="21607">MTMTIKQAPAILLHLLHPEWTDIAEKIEEAKGGGNVFLAGGALRDMLNEVEVKDLDFWLYVDPEKRNEVTQKLIAVFGEPDLEMSTGSTLGNERHIDYILQFPTDSLPIQVIFLATDLSLEELLADFDFGICQIGCDGKDIVATQAFADDCINKTLTYMRHGETEGRVSGRLARLQEKYPEHKAVGIPDYTIH</sequence>
<evidence type="ECO:0000313" key="1">
    <source>
        <dbReference type="EMBL" id="AHI30258.1"/>
    </source>
</evidence>
<dbReference type="Gene3D" id="3.30.460.10">
    <property type="entry name" value="Beta Polymerase, domain 2"/>
    <property type="match status" value="1"/>
</dbReference>
<dbReference type="EMBL" id="CP007151">
    <property type="protein sequence ID" value="AHI30258.1"/>
    <property type="molecule type" value="Genomic_DNA"/>
</dbReference>
<dbReference type="STRING" id="1420916.AU14_17400"/>
<name>W5YUT4_9GAMM</name>
<dbReference type="InterPro" id="IPR043519">
    <property type="entry name" value="NT_sf"/>
</dbReference>
<keyword evidence="2" id="KW-1185">Reference proteome</keyword>
<evidence type="ECO:0008006" key="3">
    <source>
        <dbReference type="Google" id="ProtNLM"/>
    </source>
</evidence>
<dbReference type="AlphaFoldDB" id="W5YUT4"/>
<accession>W5YUT4</accession>
<reference evidence="1 2" key="1">
    <citation type="journal article" date="2014" name="Genome Announc.">
        <title>Draft Genome Sequences of Marinobacter similis A3d10T and Marinobacter salarius R9SW1T.</title>
        <authorList>
            <person name="Ivanova E.P."/>
            <person name="Ng H.J."/>
            <person name="Webb H.K."/>
            <person name="Feng G."/>
            <person name="Oshima K."/>
            <person name="Hattori M."/>
            <person name="Ohkuma M."/>
            <person name="Sergeev A.F."/>
            <person name="Mikhailov V.V."/>
            <person name="Crawford R.J."/>
            <person name="Sawabe T."/>
        </authorList>
    </citation>
    <scope>NUCLEOTIDE SEQUENCE [LARGE SCALE GENOMIC DNA]</scope>
    <source>
        <strain evidence="1 2">A3d10</strain>
    </source>
</reference>
<dbReference type="KEGG" id="msx:AU14_17400"/>
<protein>
    <recommendedName>
        <fullName evidence="3">Poly A polymerase head domain-containing protein</fullName>
    </recommendedName>
</protein>
<gene>
    <name evidence="1" type="ORF">AU14_17400</name>
</gene>
<dbReference type="SUPFAM" id="SSF81301">
    <property type="entry name" value="Nucleotidyltransferase"/>
    <property type="match status" value="1"/>
</dbReference>
<dbReference type="Pfam" id="PF26128">
    <property type="entry name" value="Gad2"/>
    <property type="match status" value="1"/>
</dbReference>